<dbReference type="PANTHER" id="PTHR37540">
    <property type="entry name" value="TRANSCRIPTION FACTOR (ACR-2), PUTATIVE-RELATED-RELATED"/>
    <property type="match status" value="1"/>
</dbReference>
<feature type="compositionally biased region" description="Polar residues" evidence="2">
    <location>
        <begin position="274"/>
        <end position="294"/>
    </location>
</feature>
<dbReference type="InterPro" id="IPR021858">
    <property type="entry name" value="Fun_TF"/>
</dbReference>
<dbReference type="GeneID" id="87833950"/>
<accession>A0AAN6Z1U9</accession>
<sequence>MPSQQSGTRTAVPGEAPFIIVTTSSAKPDAEIRRQIRSHVMRGKNRKHRRRRDADSLGSWINGPDHLHAGGQKAVGAKVPRPLGNDLTQVKFAVQMQPYMVDLASRWFTVIKRSIYPVEACVQPSDSQWLEYMTYDQAYLHSVLCSTQGFFDFVREAKFGPKVIYYLNKTLQTLREHLADDELATSNSTISTVLTLVMLSDVMDDTAAAKNHLQGLYQLVNIRGGILALQNHMDLQAKVLRADLGIAISTGSRPLFFSEGFSWDPYLLPSKNKQSNKATIRNDNSPNESVTKSDNNSTTLPPNNLRLLTETALRNLGVCDPRLLNILLDLQEFSLAANLAFQTGRKIPAKLYTETLVSVQYRLLALRDEDDERQSRSQHQPHADEEKPDQREESETGFVDGSSSSIAQPARLLLRLGMLAFTTTTFLQIKQLPMRYTDLARRMRECVLAMAQAGRGEGEAERKPSLPQAGMVELWFCFVARISVLRWPDEEEALVAATARALAALGLAESGWEEVRAVLRGVMWIDWVHSGDGKEFWDTVKIERGLVGVEGS</sequence>
<organism evidence="3 4">
    <name type="scientific">Parathielavia appendiculata</name>
    <dbReference type="NCBI Taxonomy" id="2587402"/>
    <lineage>
        <taxon>Eukaryota</taxon>
        <taxon>Fungi</taxon>
        <taxon>Dikarya</taxon>
        <taxon>Ascomycota</taxon>
        <taxon>Pezizomycotina</taxon>
        <taxon>Sordariomycetes</taxon>
        <taxon>Sordariomycetidae</taxon>
        <taxon>Sordariales</taxon>
        <taxon>Chaetomiaceae</taxon>
        <taxon>Parathielavia</taxon>
    </lineage>
</organism>
<feature type="compositionally biased region" description="Basic residues" evidence="2">
    <location>
        <begin position="41"/>
        <end position="51"/>
    </location>
</feature>
<gene>
    <name evidence="3" type="ORF">N657DRAFT_692803</name>
</gene>
<reference evidence="3" key="1">
    <citation type="journal article" date="2023" name="Mol. Phylogenet. Evol.">
        <title>Genome-scale phylogeny and comparative genomics of the fungal order Sordariales.</title>
        <authorList>
            <person name="Hensen N."/>
            <person name="Bonometti L."/>
            <person name="Westerberg I."/>
            <person name="Brannstrom I.O."/>
            <person name="Guillou S."/>
            <person name="Cros-Aarteil S."/>
            <person name="Calhoun S."/>
            <person name="Haridas S."/>
            <person name="Kuo A."/>
            <person name="Mondo S."/>
            <person name="Pangilinan J."/>
            <person name="Riley R."/>
            <person name="LaButti K."/>
            <person name="Andreopoulos B."/>
            <person name="Lipzen A."/>
            <person name="Chen C."/>
            <person name="Yan M."/>
            <person name="Daum C."/>
            <person name="Ng V."/>
            <person name="Clum A."/>
            <person name="Steindorff A."/>
            <person name="Ohm R.A."/>
            <person name="Martin F."/>
            <person name="Silar P."/>
            <person name="Natvig D.O."/>
            <person name="Lalanne C."/>
            <person name="Gautier V."/>
            <person name="Ament-Velasquez S.L."/>
            <person name="Kruys A."/>
            <person name="Hutchinson M.I."/>
            <person name="Powell A.J."/>
            <person name="Barry K."/>
            <person name="Miller A.N."/>
            <person name="Grigoriev I.V."/>
            <person name="Debuchy R."/>
            <person name="Gladieux P."/>
            <person name="Hiltunen Thoren M."/>
            <person name="Johannesson H."/>
        </authorList>
    </citation>
    <scope>NUCLEOTIDE SEQUENCE</scope>
    <source>
        <strain evidence="3">CBS 731.68</strain>
    </source>
</reference>
<dbReference type="AlphaFoldDB" id="A0AAN6Z1U9"/>
<dbReference type="EMBL" id="MU853236">
    <property type="protein sequence ID" value="KAK4120924.1"/>
    <property type="molecule type" value="Genomic_DNA"/>
</dbReference>
<dbReference type="Proteomes" id="UP001302602">
    <property type="component" value="Unassembled WGS sequence"/>
</dbReference>
<evidence type="ECO:0000313" key="4">
    <source>
        <dbReference type="Proteomes" id="UP001302602"/>
    </source>
</evidence>
<keyword evidence="4" id="KW-1185">Reference proteome</keyword>
<evidence type="ECO:0000256" key="2">
    <source>
        <dbReference type="SAM" id="MobiDB-lite"/>
    </source>
</evidence>
<keyword evidence="1" id="KW-0539">Nucleus</keyword>
<feature type="region of interest" description="Disordered" evidence="2">
    <location>
        <begin position="274"/>
        <end position="303"/>
    </location>
</feature>
<name>A0AAN6Z1U9_9PEZI</name>
<evidence type="ECO:0000256" key="1">
    <source>
        <dbReference type="ARBA" id="ARBA00023242"/>
    </source>
</evidence>
<evidence type="ECO:0000313" key="3">
    <source>
        <dbReference type="EMBL" id="KAK4120924.1"/>
    </source>
</evidence>
<comment type="caution">
    <text evidence="3">The sequence shown here is derived from an EMBL/GenBank/DDBJ whole genome shotgun (WGS) entry which is preliminary data.</text>
</comment>
<dbReference type="Pfam" id="PF11951">
    <property type="entry name" value="Fungal_trans_2"/>
    <property type="match status" value="1"/>
</dbReference>
<reference evidence="3" key="2">
    <citation type="submission" date="2023-05" db="EMBL/GenBank/DDBJ databases">
        <authorList>
            <consortium name="Lawrence Berkeley National Laboratory"/>
            <person name="Steindorff A."/>
            <person name="Hensen N."/>
            <person name="Bonometti L."/>
            <person name="Westerberg I."/>
            <person name="Brannstrom I.O."/>
            <person name="Guillou S."/>
            <person name="Cros-Aarteil S."/>
            <person name="Calhoun S."/>
            <person name="Haridas S."/>
            <person name="Kuo A."/>
            <person name="Mondo S."/>
            <person name="Pangilinan J."/>
            <person name="Riley R."/>
            <person name="Labutti K."/>
            <person name="Andreopoulos B."/>
            <person name="Lipzen A."/>
            <person name="Chen C."/>
            <person name="Yanf M."/>
            <person name="Daum C."/>
            <person name="Ng V."/>
            <person name="Clum A."/>
            <person name="Ohm R."/>
            <person name="Martin F."/>
            <person name="Silar P."/>
            <person name="Natvig D."/>
            <person name="Lalanne C."/>
            <person name="Gautier V."/>
            <person name="Ament-Velasquez S.L."/>
            <person name="Kruys A."/>
            <person name="Hutchinson M.I."/>
            <person name="Powell A.J."/>
            <person name="Barry K."/>
            <person name="Miller A.N."/>
            <person name="Grigoriev I.V."/>
            <person name="Debuchy R."/>
            <person name="Gladieux P."/>
            <person name="Thoren M.H."/>
            <person name="Johannesson H."/>
        </authorList>
    </citation>
    <scope>NUCLEOTIDE SEQUENCE</scope>
    <source>
        <strain evidence="3">CBS 731.68</strain>
    </source>
</reference>
<feature type="region of interest" description="Disordered" evidence="2">
    <location>
        <begin position="370"/>
        <end position="403"/>
    </location>
</feature>
<protein>
    <submittedName>
        <fullName evidence="3">Uncharacterized protein</fullName>
    </submittedName>
</protein>
<feature type="region of interest" description="Disordered" evidence="2">
    <location>
        <begin position="41"/>
        <end position="62"/>
    </location>
</feature>
<dbReference type="RefSeq" id="XP_062644695.1">
    <property type="nucleotide sequence ID" value="XM_062797183.1"/>
</dbReference>
<feature type="compositionally biased region" description="Basic and acidic residues" evidence="2">
    <location>
        <begin position="381"/>
        <end position="394"/>
    </location>
</feature>
<proteinExistence type="predicted"/>